<name>A0A366IAL0_9FIRM</name>
<evidence type="ECO:0000313" key="9">
    <source>
        <dbReference type="Proteomes" id="UP000253490"/>
    </source>
</evidence>
<reference evidence="8 9" key="1">
    <citation type="submission" date="2018-06" db="EMBL/GenBank/DDBJ databases">
        <title>Genomic Encyclopedia of Type Strains, Phase IV (KMG-IV): sequencing the most valuable type-strain genomes for metagenomic binning, comparative biology and taxonomic classification.</title>
        <authorList>
            <person name="Goeker M."/>
        </authorList>
    </citation>
    <scope>NUCLEOTIDE SEQUENCE [LARGE SCALE GENOMIC DNA]</scope>
    <source>
        <strain evidence="8 9">DSM 22112</strain>
    </source>
</reference>
<dbReference type="SUPFAM" id="SSF53067">
    <property type="entry name" value="Actin-like ATPase domain"/>
    <property type="match status" value="2"/>
</dbReference>
<dbReference type="Gene3D" id="3.30.420.40">
    <property type="match status" value="4"/>
</dbReference>
<dbReference type="InterPro" id="IPR002731">
    <property type="entry name" value="ATPase_BadF"/>
</dbReference>
<dbReference type="Pfam" id="PF09989">
    <property type="entry name" value="DUF2229"/>
    <property type="match status" value="1"/>
</dbReference>
<dbReference type="NCBIfam" id="TIGR00241">
    <property type="entry name" value="CoA_E_activ"/>
    <property type="match status" value="1"/>
</dbReference>
<evidence type="ECO:0000256" key="2">
    <source>
        <dbReference type="ARBA" id="ARBA00022723"/>
    </source>
</evidence>
<dbReference type="InterPro" id="IPR018709">
    <property type="entry name" value="CoA_activase_DUF2229"/>
</dbReference>
<dbReference type="PANTHER" id="PTHR32329">
    <property type="entry name" value="BIFUNCTIONAL PROTEIN [INCLUDES 2-HYDROXYACYL-COA DEHYDRATASE (N-TER) AND ITS ACTIVATOR DOMAIN (C_TERM)-RELATED"/>
    <property type="match status" value="1"/>
</dbReference>
<keyword evidence="2" id="KW-0479">Metal-binding</keyword>
<evidence type="ECO:0000259" key="7">
    <source>
        <dbReference type="Pfam" id="PF09989"/>
    </source>
</evidence>
<dbReference type="InterPro" id="IPR051805">
    <property type="entry name" value="Dehydratase_Activator_Redct"/>
</dbReference>
<feature type="domain" description="ATPase BadF/BadG/BcrA/BcrD type" evidence="6">
    <location>
        <begin position="326"/>
        <end position="580"/>
    </location>
</feature>
<comment type="caution">
    <text evidence="8">The sequence shown here is derived from an EMBL/GenBank/DDBJ whole genome shotgun (WGS) entry which is preliminary data.</text>
</comment>
<dbReference type="CDD" id="cd24035">
    <property type="entry name" value="ASKHA_NBD_O66634-like_rpt2"/>
    <property type="match status" value="1"/>
</dbReference>
<comment type="cofactor">
    <cofactor evidence="1">
        <name>[4Fe-4S] cluster</name>
        <dbReference type="ChEBI" id="CHEBI:49883"/>
    </cofactor>
</comment>
<evidence type="ECO:0000256" key="3">
    <source>
        <dbReference type="ARBA" id="ARBA00023004"/>
    </source>
</evidence>
<evidence type="ECO:0000256" key="4">
    <source>
        <dbReference type="ARBA" id="ARBA00023014"/>
    </source>
</evidence>
<feature type="domain" description="ATPase BadF/BadG/BcrA/BcrD type" evidence="6">
    <location>
        <begin position="10"/>
        <end position="258"/>
    </location>
</feature>
<sequence length="1444" mass="161501">MINKNRCYHLGLDVGSTTIKLVIFDEELNIVYSKYKRHLSNIQTTFKGIINEAYEELGNINVTAAVTGSAGLSISNWLQISFVQEVIASTKTVETLIPKTDVAIELGGEDAKITYFDQSLEQRMNGTCAGGTGAFIDQMATLLQTDASGLNELSKNHKVIYPIASRCGVFAKTDVQPLLNEGAAKEDIAASVLQAVVNQTIGGLACGKPIRGNIAFLGGPLHFLSELRERFIETLQLREEQVIYPENAQLYVAMGAALSSKDEGKEISFSTINSKLEHIDEFQHEEVQRLEPLFKDSKELEEFYEKHNKYKVQRADLSSYKGNVFLGIDAGSTTSKAALIGDNGELLYTYYSSNLGSPLNQAIVILKDVYEVLPKDLKISKSTVTGYGEGLIKSALRIDLGEIETMAHFKGAQHFLPQVDFILDIGGQDMKAMKIKDGVIDDIILNEACSSGCGSFLETFAHSLKLSVEEFAQEALMAKAPVDLGTRCTVFMNSRVKQAQKEGADVGDISAGLSYSVIKNAIQKVIKVRNPEELGKSIVVQGGTFYSNAVLRAFEKILGRDVIRPDISGIMGAFGAALIAKEKYVEGIESTILDEAQLQAFETDATLERCGKCGNNCLLTINNFSDGRRFVSGNRCERGVGIEQEQTTKKVPNMYDYKYKRLFNYNPLDKSEAIRGEVGIPRVLNVYENYPFWYRFFTELKYRVVLSPRSSKKLYDKGMESIPSESVCYPAKIVHGHIMSLLEKDIDFIFYPCISYEEDDINGADNCYNCPIVMSYPETIKYNVDALKEKNINYMNPFLPLNDYNRLVERLIEEFAPLGIGEEEIRKACDLGWKEKDVYKEDVRKKSEEILTYIEENDMTGIVLSGRPYHIDPEINHGLPNVITELGMAVLCEEGVSHLGEVKRPLRVLDQWKYHSRLYTAANFVAKQSNIELVQLTSFGCGLDAVTTDQVHEILNEAGKIYTLIKIDEVSNLGAVKIRLRSLKAALEDKEELQYPKSSTDVEYKRVSFTKEMKKTHTLLVPQMSPIHFDFINDAMEPSGYRVEVLPSVDYNAIDEGLKYVNNDACYPSIIAVGQLIAAVKSGKYDVNNISFVMSQTGGPCRASNYVAFIRKALKDMDMEHIPVISANLVGLESNPGFKITLPLINRGMMAAVYGDLFQRVLYATRPYEKEKGSAERLYDSWRTKAKENTRSGNLFAFKRNIKKIVEDFDALPLLNIEKPKVAVVGEILVKYHPTANNNLVQVLEDEGAQVVVPDIIDFILYCAYNNVFKYEKLAGTKKSMGNSLKGIKLIEWYRKSMKEALKDSSRFNPPSTIDKKARKAEELISLGNQGGEGWFLTAEMMELIEDGVENIVCVQPFACLPNHVMGKGMIKPIREKYPIANIAAIDYDPGASEVNQLNRIKLMLSVAFRNLDKKNALKEENVTNEATDESRKKKLVLNEDFPR</sequence>
<dbReference type="Pfam" id="PF01869">
    <property type="entry name" value="BcrAD_BadFG"/>
    <property type="match status" value="2"/>
</dbReference>
<dbReference type="InterPro" id="IPR008275">
    <property type="entry name" value="CoA_E_activase_dom"/>
</dbReference>
<evidence type="ECO:0000256" key="1">
    <source>
        <dbReference type="ARBA" id="ARBA00001966"/>
    </source>
</evidence>
<feature type="domain" description="DUF2229" evidence="7">
    <location>
        <begin position="678"/>
        <end position="894"/>
    </location>
</feature>
<protein>
    <submittedName>
        <fullName evidence="8">Putative CoA-substrate-specific enzyme activase</fullName>
    </submittedName>
</protein>
<dbReference type="EMBL" id="QNRX01000007">
    <property type="protein sequence ID" value="RBP65390.1"/>
    <property type="molecule type" value="Genomic_DNA"/>
</dbReference>
<evidence type="ECO:0000256" key="5">
    <source>
        <dbReference type="SAM" id="MobiDB-lite"/>
    </source>
</evidence>
<accession>A0A366IAL0</accession>
<evidence type="ECO:0000259" key="6">
    <source>
        <dbReference type="Pfam" id="PF01869"/>
    </source>
</evidence>
<dbReference type="PANTHER" id="PTHR32329:SF4">
    <property type="entry name" value="ACTIVATOR OF 2-HYDROXYACYL-COA DEHYDRATASE"/>
    <property type="match status" value="1"/>
</dbReference>
<proteinExistence type="predicted"/>
<keyword evidence="3" id="KW-0408">Iron</keyword>
<dbReference type="CDD" id="cd24034">
    <property type="entry name" value="ASKHA_NBD_O66634-like_rpt1"/>
    <property type="match status" value="1"/>
</dbReference>
<gene>
    <name evidence="8" type="ORF">DES36_107130</name>
</gene>
<dbReference type="GO" id="GO:0046872">
    <property type="term" value="F:metal ion binding"/>
    <property type="evidence" value="ECO:0007669"/>
    <property type="project" value="UniProtKB-KW"/>
</dbReference>
<dbReference type="GO" id="GO:0051536">
    <property type="term" value="F:iron-sulfur cluster binding"/>
    <property type="evidence" value="ECO:0007669"/>
    <property type="project" value="UniProtKB-KW"/>
</dbReference>
<feature type="compositionally biased region" description="Basic and acidic residues" evidence="5">
    <location>
        <begin position="1429"/>
        <end position="1444"/>
    </location>
</feature>
<dbReference type="RefSeq" id="WP_242981726.1">
    <property type="nucleotide sequence ID" value="NZ_QNRX01000007.1"/>
</dbReference>
<dbReference type="InterPro" id="IPR043129">
    <property type="entry name" value="ATPase_NBD"/>
</dbReference>
<evidence type="ECO:0000313" key="8">
    <source>
        <dbReference type="EMBL" id="RBP65390.1"/>
    </source>
</evidence>
<feature type="region of interest" description="Disordered" evidence="5">
    <location>
        <begin position="1423"/>
        <end position="1444"/>
    </location>
</feature>
<keyword evidence="4" id="KW-0411">Iron-sulfur</keyword>
<keyword evidence="9" id="KW-1185">Reference proteome</keyword>
<organism evidence="8 9">
    <name type="scientific">Alkalibaculum bacchi</name>
    <dbReference type="NCBI Taxonomy" id="645887"/>
    <lineage>
        <taxon>Bacteria</taxon>
        <taxon>Bacillati</taxon>
        <taxon>Bacillota</taxon>
        <taxon>Clostridia</taxon>
        <taxon>Eubacteriales</taxon>
        <taxon>Eubacteriaceae</taxon>
        <taxon>Alkalibaculum</taxon>
    </lineage>
</organism>
<dbReference type="Proteomes" id="UP000253490">
    <property type="component" value="Unassembled WGS sequence"/>
</dbReference>